<keyword evidence="1" id="KW-0732">Signal</keyword>
<protein>
    <submittedName>
        <fullName evidence="3">Trehalose utilization</fullName>
    </submittedName>
</protein>
<proteinExistence type="predicted"/>
<gene>
    <name evidence="3" type="ORF">Pla52o_02810</name>
</gene>
<name>A0A5C6CQ12_9BACT</name>
<dbReference type="Pfam" id="PF06283">
    <property type="entry name" value="ThuA"/>
    <property type="match status" value="1"/>
</dbReference>
<organism evidence="3 4">
    <name type="scientific">Novipirellula galeiformis</name>
    <dbReference type="NCBI Taxonomy" id="2528004"/>
    <lineage>
        <taxon>Bacteria</taxon>
        <taxon>Pseudomonadati</taxon>
        <taxon>Planctomycetota</taxon>
        <taxon>Planctomycetia</taxon>
        <taxon>Pirellulales</taxon>
        <taxon>Pirellulaceae</taxon>
        <taxon>Novipirellula</taxon>
    </lineage>
</organism>
<accession>A0A5C6CQ12</accession>
<dbReference type="AlphaFoldDB" id="A0A5C6CQ12"/>
<dbReference type="InterPro" id="IPR029062">
    <property type="entry name" value="Class_I_gatase-like"/>
</dbReference>
<feature type="chain" id="PRO_5023069126" evidence="1">
    <location>
        <begin position="22"/>
        <end position="252"/>
    </location>
</feature>
<reference evidence="3 4" key="1">
    <citation type="submission" date="2019-02" db="EMBL/GenBank/DDBJ databases">
        <title>Deep-cultivation of Planctomycetes and their phenomic and genomic characterization uncovers novel biology.</title>
        <authorList>
            <person name="Wiegand S."/>
            <person name="Jogler M."/>
            <person name="Boedeker C."/>
            <person name="Pinto D."/>
            <person name="Vollmers J."/>
            <person name="Rivas-Marin E."/>
            <person name="Kohn T."/>
            <person name="Peeters S.H."/>
            <person name="Heuer A."/>
            <person name="Rast P."/>
            <person name="Oberbeckmann S."/>
            <person name="Bunk B."/>
            <person name="Jeske O."/>
            <person name="Meyerdierks A."/>
            <person name="Storesund J.E."/>
            <person name="Kallscheuer N."/>
            <person name="Luecker S."/>
            <person name="Lage O.M."/>
            <person name="Pohl T."/>
            <person name="Merkel B.J."/>
            <person name="Hornburger P."/>
            <person name="Mueller R.-W."/>
            <person name="Bruemmer F."/>
            <person name="Labrenz M."/>
            <person name="Spormann A.M."/>
            <person name="Op Den Camp H."/>
            <person name="Overmann J."/>
            <person name="Amann R."/>
            <person name="Jetten M.S.M."/>
            <person name="Mascher T."/>
            <person name="Medema M.H."/>
            <person name="Devos D.P."/>
            <person name="Kaster A.-K."/>
            <person name="Ovreas L."/>
            <person name="Rohde M."/>
            <person name="Galperin M.Y."/>
            <person name="Jogler C."/>
        </authorList>
    </citation>
    <scope>NUCLEOTIDE SEQUENCE [LARGE SCALE GENOMIC DNA]</scope>
    <source>
        <strain evidence="3 4">Pla52o</strain>
    </source>
</reference>
<dbReference type="Gene3D" id="3.40.50.880">
    <property type="match status" value="1"/>
</dbReference>
<feature type="signal peptide" evidence="1">
    <location>
        <begin position="1"/>
        <end position="21"/>
    </location>
</feature>
<keyword evidence="4" id="KW-1185">Reference proteome</keyword>
<evidence type="ECO:0000259" key="2">
    <source>
        <dbReference type="Pfam" id="PF06283"/>
    </source>
</evidence>
<dbReference type="InterPro" id="IPR029010">
    <property type="entry name" value="ThuA-like"/>
</dbReference>
<dbReference type="Proteomes" id="UP000316304">
    <property type="component" value="Unassembled WGS sequence"/>
</dbReference>
<evidence type="ECO:0000256" key="1">
    <source>
        <dbReference type="SAM" id="SignalP"/>
    </source>
</evidence>
<dbReference type="EMBL" id="SJPT01000001">
    <property type="protein sequence ID" value="TWU26428.1"/>
    <property type="molecule type" value="Genomic_DNA"/>
</dbReference>
<dbReference type="RefSeq" id="WP_197168933.1">
    <property type="nucleotide sequence ID" value="NZ_SJPT01000001.1"/>
</dbReference>
<evidence type="ECO:0000313" key="4">
    <source>
        <dbReference type="Proteomes" id="UP000316304"/>
    </source>
</evidence>
<feature type="domain" description="ThuA-like" evidence="2">
    <location>
        <begin position="62"/>
        <end position="248"/>
    </location>
</feature>
<dbReference type="SUPFAM" id="SSF52317">
    <property type="entry name" value="Class I glutamine amidotransferase-like"/>
    <property type="match status" value="1"/>
</dbReference>
<sequence length="252" mass="27902" precursor="true">MNLRAVACLLIACCLSPHAIAEPLPPHLVMLIAEREYETEKTLPKFAEQHLQKAFRTSLVFADKEDRNTLVGSEAIRDADVLLVSVRRRALPKSQLKLIRDHVAQGKPVIGIRTANHAFALRNEASPPGHDQWLAWDREVFGGNYSGHYKDTLITTVTIRNDNSIPATLLSDIKTESFVSRGSLYKVAPLADGAVVLMDGKVEGQGSEPIAWTFTRADGGKSFYTSLGYRDDFAAEVLPQLLLNAIHWSLEK</sequence>
<comment type="caution">
    <text evidence="3">The sequence shown here is derived from an EMBL/GenBank/DDBJ whole genome shotgun (WGS) entry which is preliminary data.</text>
</comment>
<evidence type="ECO:0000313" key="3">
    <source>
        <dbReference type="EMBL" id="TWU26428.1"/>
    </source>
</evidence>